<dbReference type="InterPro" id="IPR036249">
    <property type="entry name" value="Thioredoxin-like_sf"/>
</dbReference>
<dbReference type="Gene3D" id="3.40.30.10">
    <property type="entry name" value="Glutaredoxin"/>
    <property type="match status" value="1"/>
</dbReference>
<feature type="compositionally biased region" description="Low complexity" evidence="1">
    <location>
        <begin position="236"/>
        <end position="246"/>
    </location>
</feature>
<dbReference type="EMBL" id="SRPW01001590">
    <property type="protein sequence ID" value="KAG5999985.1"/>
    <property type="molecule type" value="Genomic_DNA"/>
</dbReference>
<dbReference type="SUPFAM" id="SSF48208">
    <property type="entry name" value="Six-hairpin glycosidases"/>
    <property type="match status" value="1"/>
</dbReference>
<accession>A0A9P7N7K2</accession>
<dbReference type="Gene3D" id="1.50.10.10">
    <property type="match status" value="1"/>
</dbReference>
<dbReference type="GO" id="GO:0005975">
    <property type="term" value="P:carbohydrate metabolic process"/>
    <property type="evidence" value="ECO:0007669"/>
    <property type="project" value="InterPro"/>
</dbReference>
<dbReference type="InterPro" id="IPR004879">
    <property type="entry name" value="Ssp411-like_TRX"/>
</dbReference>
<name>A0A9P7N7K2_9HYPO</name>
<dbReference type="Proteomes" id="UP000748025">
    <property type="component" value="Unassembled WGS sequence"/>
</dbReference>
<gene>
    <name evidence="3" type="ORF">E4U43_001742</name>
</gene>
<dbReference type="InterPro" id="IPR008928">
    <property type="entry name" value="6-hairpin_glycosidase_sf"/>
</dbReference>
<dbReference type="InterPro" id="IPR024705">
    <property type="entry name" value="Ssp411"/>
</dbReference>
<proteinExistence type="predicted"/>
<dbReference type="AlphaFoldDB" id="A0A9P7N7K2"/>
<dbReference type="PANTHER" id="PTHR42899:SF1">
    <property type="entry name" value="SPERMATOGENESIS-ASSOCIATED PROTEIN 20"/>
    <property type="match status" value="1"/>
</dbReference>
<sequence length="764" mass="83560">MLVSELAASAAARATNPTTSGAVSAQGAPVAHAPLQNRASSSKNGFVRSGEHSLVKWQILDSDSIERARRENKLLFLHIGYKACHYCRLMAQESFRNAECAAVLNESFIPVIVDREERPDIDTVYMNYLQAVSHAGGWPLNVFVTPNMEPVFGGTYFPGPSTSRRVVAETGAEAGTETLDSLTVFKKVRDIWRDQETKCRKEASEILGQLREFAAEGTVGSRGTAASDPIATHVKSSSSSSSPPSSFGFAPGDVPECAAAGGGKSAHLSSELDLDQLEEAYAHIAKTFDPVCGGFGIAPKFLTPSKLAFLLYLNTAPSAVRDVVGEAECKHAAHMAVATLRQIRDSALHDHIGLTGFARCSVTRDWSIPHFEKLVVDNAMLLALYLDAWRSAGGTAESEFLDTVIELADYLTSPRIALPHGGLACSEAADSFMRRDDRDMKEGAYYLWTRREFDSIVNASGHDKQISQVAAAHWDVREDGNVDEEHDPNDDFIKQNILRVVRTAAQLSEQFDLPVHTIQQYIQTARNRLQARRDSDRLPPDLDDKVIAAWSGLGLSALAQTSTALTDVDRPKSQAYLSGALRIADFIRTNLWDASSKLLYRIWPDGRDTGGFADDYAYVIDGVLRLFGATGDESLLEFADELQKTQITLFHDPQAGGFFSTTPTTQHTPIRLKEGMDSSLPSINALAAANLFRLAALLDDDTYASLATGTVNAFEAEMLQYPWLFPGMLIVVAKARLGSESTEPVPREVEYKKRREKAKVPPLQ</sequence>
<dbReference type="PANTHER" id="PTHR42899">
    <property type="entry name" value="SPERMATOGENESIS-ASSOCIATED PROTEIN 20"/>
    <property type="match status" value="1"/>
</dbReference>
<dbReference type="CDD" id="cd02955">
    <property type="entry name" value="SSP411"/>
    <property type="match status" value="1"/>
</dbReference>
<dbReference type="Pfam" id="PF03190">
    <property type="entry name" value="Thioredox_DsbH"/>
    <property type="match status" value="1"/>
</dbReference>
<comment type="caution">
    <text evidence="3">The sequence shown here is derived from an EMBL/GenBank/DDBJ whole genome shotgun (WGS) entry which is preliminary data.</text>
</comment>
<feature type="region of interest" description="Disordered" evidence="1">
    <location>
        <begin position="218"/>
        <end position="248"/>
    </location>
</feature>
<dbReference type="GO" id="GO:0003824">
    <property type="term" value="F:catalytic activity"/>
    <property type="evidence" value="ECO:0007669"/>
    <property type="project" value="UniProtKB-ARBA"/>
</dbReference>
<dbReference type="OrthoDB" id="1923667at2759"/>
<feature type="region of interest" description="Disordered" evidence="1">
    <location>
        <begin position="739"/>
        <end position="764"/>
    </location>
</feature>
<organism evidence="3 4">
    <name type="scientific">Claviceps pusilla</name>
    <dbReference type="NCBI Taxonomy" id="123648"/>
    <lineage>
        <taxon>Eukaryota</taxon>
        <taxon>Fungi</taxon>
        <taxon>Dikarya</taxon>
        <taxon>Ascomycota</taxon>
        <taxon>Pezizomycotina</taxon>
        <taxon>Sordariomycetes</taxon>
        <taxon>Hypocreomycetidae</taxon>
        <taxon>Hypocreales</taxon>
        <taxon>Clavicipitaceae</taxon>
        <taxon>Claviceps</taxon>
    </lineage>
</organism>
<protein>
    <recommendedName>
        <fullName evidence="2">Spermatogenesis-associated protein 20-like TRX domain-containing protein</fullName>
    </recommendedName>
</protein>
<evidence type="ECO:0000259" key="2">
    <source>
        <dbReference type="Pfam" id="PF03190"/>
    </source>
</evidence>
<evidence type="ECO:0000313" key="3">
    <source>
        <dbReference type="EMBL" id="KAG5999985.1"/>
    </source>
</evidence>
<reference evidence="3" key="1">
    <citation type="journal article" date="2020" name="bioRxiv">
        <title>Whole genome comparisons of ergot fungi reveals the divergence and evolution of species within the genus Claviceps are the result of varying mechanisms driving genome evolution and host range expansion.</title>
        <authorList>
            <person name="Wyka S.A."/>
            <person name="Mondo S.J."/>
            <person name="Liu M."/>
            <person name="Dettman J."/>
            <person name="Nalam V."/>
            <person name="Broders K.D."/>
        </authorList>
    </citation>
    <scope>NUCLEOTIDE SEQUENCE</scope>
    <source>
        <strain evidence="3">CCC 602</strain>
    </source>
</reference>
<dbReference type="SUPFAM" id="SSF52833">
    <property type="entry name" value="Thioredoxin-like"/>
    <property type="match status" value="1"/>
</dbReference>
<dbReference type="PIRSF" id="PIRSF006402">
    <property type="entry name" value="UCP006402_thioredoxin"/>
    <property type="match status" value="1"/>
</dbReference>
<evidence type="ECO:0000256" key="1">
    <source>
        <dbReference type="SAM" id="MobiDB-lite"/>
    </source>
</evidence>
<feature type="domain" description="Spermatogenesis-associated protein 20-like TRX" evidence="2">
    <location>
        <begin position="37"/>
        <end position="210"/>
    </location>
</feature>
<keyword evidence="4" id="KW-1185">Reference proteome</keyword>
<evidence type="ECO:0000313" key="4">
    <source>
        <dbReference type="Proteomes" id="UP000748025"/>
    </source>
</evidence>
<dbReference type="InterPro" id="IPR012341">
    <property type="entry name" value="6hp_glycosidase-like_sf"/>
</dbReference>